<evidence type="ECO:0000256" key="5">
    <source>
        <dbReference type="ARBA" id="ARBA00022989"/>
    </source>
</evidence>
<dbReference type="OMA" id="DQIQMSL"/>
<keyword evidence="5" id="KW-1133">Transmembrane helix</keyword>
<dbReference type="Gene3D" id="3.40.50.720">
    <property type="entry name" value="NAD(P)-binding Rossmann-like Domain"/>
    <property type="match status" value="1"/>
</dbReference>
<name>A0A1Y2F1M0_PROLT</name>
<dbReference type="SUPFAM" id="SSF51735">
    <property type="entry name" value="NAD(P)-binding Rossmann-fold domains"/>
    <property type="match status" value="1"/>
</dbReference>
<keyword evidence="7" id="KW-0443">Lipid metabolism</keyword>
<comment type="similarity">
    <text evidence="2 12">Belongs to the short-chain dehydrogenases/reductases (SDR) family.</text>
</comment>
<evidence type="ECO:0000313" key="14">
    <source>
        <dbReference type="Proteomes" id="UP000193685"/>
    </source>
</evidence>
<evidence type="ECO:0000256" key="8">
    <source>
        <dbReference type="ARBA" id="ARBA00023136"/>
    </source>
</evidence>
<dbReference type="PRINTS" id="PR00081">
    <property type="entry name" value="GDHRDH"/>
</dbReference>
<comment type="caution">
    <text evidence="13">The sequence shown here is derived from an EMBL/GenBank/DDBJ whole genome shotgun (WGS) entry which is preliminary data.</text>
</comment>
<dbReference type="GeneID" id="63784939"/>
<accession>A0A1Y2F1M0</accession>
<dbReference type="InterPro" id="IPR036291">
    <property type="entry name" value="NAD(P)-bd_dom_sf"/>
</dbReference>
<dbReference type="PRINTS" id="PR00080">
    <property type="entry name" value="SDRFAMILY"/>
</dbReference>
<dbReference type="OrthoDB" id="10253736at2759"/>
<evidence type="ECO:0000256" key="1">
    <source>
        <dbReference type="ARBA" id="ARBA00004141"/>
    </source>
</evidence>
<proteinExistence type="inferred from homology"/>
<evidence type="ECO:0000256" key="6">
    <source>
        <dbReference type="ARBA" id="ARBA00023002"/>
    </source>
</evidence>
<organism evidence="13 14">
    <name type="scientific">Protomyces lactucae-debilis</name>
    <dbReference type="NCBI Taxonomy" id="2754530"/>
    <lineage>
        <taxon>Eukaryota</taxon>
        <taxon>Fungi</taxon>
        <taxon>Dikarya</taxon>
        <taxon>Ascomycota</taxon>
        <taxon>Taphrinomycotina</taxon>
        <taxon>Taphrinomycetes</taxon>
        <taxon>Taphrinales</taxon>
        <taxon>Protomycetaceae</taxon>
        <taxon>Protomyces</taxon>
    </lineage>
</organism>
<comment type="function">
    <text evidence="9">Catalyzes the reduction of all-trans-retinal to all-trans-retinol in the presence of NADPH.</text>
</comment>
<protein>
    <recommendedName>
        <fullName evidence="10">Short-chain dehydrogenase/reductase 3</fullName>
    </recommendedName>
    <alternativeName>
        <fullName evidence="11">Retinal short-chain dehydrogenase/reductase 1</fullName>
    </alternativeName>
</protein>
<keyword evidence="6" id="KW-0560">Oxidoreductase</keyword>
<dbReference type="PANTHER" id="PTHR24322:SF736">
    <property type="entry name" value="RETINOL DEHYDROGENASE 10"/>
    <property type="match status" value="1"/>
</dbReference>
<evidence type="ECO:0000256" key="9">
    <source>
        <dbReference type="ARBA" id="ARBA00059620"/>
    </source>
</evidence>
<dbReference type="InterPro" id="IPR002347">
    <property type="entry name" value="SDR_fam"/>
</dbReference>
<dbReference type="AlphaFoldDB" id="A0A1Y2F1M0"/>
<dbReference type="STRING" id="56484.A0A1Y2F1M0"/>
<dbReference type="EMBL" id="MCFI01000019">
    <property type="protein sequence ID" value="ORY77733.1"/>
    <property type="molecule type" value="Genomic_DNA"/>
</dbReference>
<evidence type="ECO:0000256" key="12">
    <source>
        <dbReference type="RuleBase" id="RU000363"/>
    </source>
</evidence>
<gene>
    <name evidence="13" type="ORF">BCR37DRAFT_370937</name>
</gene>
<dbReference type="FunFam" id="3.40.50.720:FF:000131">
    <property type="entry name" value="Short-chain dehydrogenase/reductase 3"/>
    <property type="match status" value="1"/>
</dbReference>
<evidence type="ECO:0000256" key="4">
    <source>
        <dbReference type="ARBA" id="ARBA00022857"/>
    </source>
</evidence>
<dbReference type="Pfam" id="PF00106">
    <property type="entry name" value="adh_short"/>
    <property type="match status" value="1"/>
</dbReference>
<comment type="subcellular location">
    <subcellularLocation>
        <location evidence="1">Membrane</location>
        <topology evidence="1">Multi-pass membrane protein</topology>
    </subcellularLocation>
</comment>
<keyword evidence="14" id="KW-1185">Reference proteome</keyword>
<evidence type="ECO:0000256" key="3">
    <source>
        <dbReference type="ARBA" id="ARBA00022692"/>
    </source>
</evidence>
<evidence type="ECO:0000256" key="10">
    <source>
        <dbReference type="ARBA" id="ARBA00068717"/>
    </source>
</evidence>
<evidence type="ECO:0000313" key="13">
    <source>
        <dbReference type="EMBL" id="ORY77733.1"/>
    </source>
</evidence>
<evidence type="ECO:0000256" key="11">
    <source>
        <dbReference type="ARBA" id="ARBA00082544"/>
    </source>
</evidence>
<keyword evidence="3" id="KW-0812">Transmembrane</keyword>
<dbReference type="PANTHER" id="PTHR24322">
    <property type="entry name" value="PKSB"/>
    <property type="match status" value="1"/>
</dbReference>
<reference evidence="13 14" key="1">
    <citation type="submission" date="2016-07" db="EMBL/GenBank/DDBJ databases">
        <title>Pervasive Adenine N6-methylation of Active Genes in Fungi.</title>
        <authorList>
            <consortium name="DOE Joint Genome Institute"/>
            <person name="Mondo S.J."/>
            <person name="Dannebaum R.O."/>
            <person name="Kuo R.C."/>
            <person name="Labutti K."/>
            <person name="Haridas S."/>
            <person name="Kuo A."/>
            <person name="Salamov A."/>
            <person name="Ahrendt S.R."/>
            <person name="Lipzen A."/>
            <person name="Sullivan W."/>
            <person name="Andreopoulos W.B."/>
            <person name="Clum A."/>
            <person name="Lindquist E."/>
            <person name="Daum C."/>
            <person name="Ramamoorthy G.K."/>
            <person name="Gryganskyi A."/>
            <person name="Culley D."/>
            <person name="Magnuson J.K."/>
            <person name="James T.Y."/>
            <person name="O'Malley M.A."/>
            <person name="Stajich J.E."/>
            <person name="Spatafora J.W."/>
            <person name="Visel A."/>
            <person name="Grigoriev I.V."/>
        </authorList>
    </citation>
    <scope>NUCLEOTIDE SEQUENCE [LARGE SCALE GENOMIC DNA]</scope>
    <source>
        <strain evidence="13 14">12-1054</strain>
    </source>
</reference>
<dbReference type="GO" id="GO:0052650">
    <property type="term" value="F:all-trans-retinol dehydrogenase (NADP+) activity"/>
    <property type="evidence" value="ECO:0007669"/>
    <property type="project" value="UniProtKB-ARBA"/>
</dbReference>
<keyword evidence="8" id="KW-0472">Membrane</keyword>
<dbReference type="Proteomes" id="UP000193685">
    <property type="component" value="Unassembled WGS sequence"/>
</dbReference>
<dbReference type="GO" id="GO:0016020">
    <property type="term" value="C:membrane"/>
    <property type="evidence" value="ECO:0007669"/>
    <property type="project" value="UniProtKB-SubCell"/>
</dbReference>
<dbReference type="RefSeq" id="XP_040723118.1">
    <property type="nucleotide sequence ID" value="XM_040868340.1"/>
</dbReference>
<evidence type="ECO:0000256" key="7">
    <source>
        <dbReference type="ARBA" id="ARBA00023098"/>
    </source>
</evidence>
<keyword evidence="4" id="KW-0521">NADP</keyword>
<evidence type="ECO:0000256" key="2">
    <source>
        <dbReference type="ARBA" id="ARBA00006484"/>
    </source>
</evidence>
<sequence length="368" mass="40185">MASRKIFGHRDGFSQDSLMALNDYTGNNPLFTGGVLLYLLNKAQAPLSRDLLSWFRIRENRTWPISIASVFFGLSILKQASDWLSWKARNNGVTDQYDWTREVVVITGASSGIGARVAEMLCAKGCKVAGLDIQQPLKTPPANMKFYVADVTSRESLKKAHVQIQKDLGAVTVLCNNAGIGNGAPILEHTDNLINKVMAINCVSHYYTVQEFMPGMVERNHGHIITIASMASLVSPVGLSSYGMSKAAAMAFHESLTMEVKYVHNTPKIRTSIIHPLWTKTPLIEGHMNEKNKGPKVMHVDTVAEAIANVILSGESHTVMLPRSVTIGAALRGMPDWFKLGVHSATAAEVSRFDTEGAMAASGPRLHM</sequence>